<comment type="caution">
    <text evidence="2">The sequence shown here is derived from an EMBL/GenBank/DDBJ whole genome shotgun (WGS) entry which is preliminary data.</text>
</comment>
<evidence type="ECO:0000313" key="2">
    <source>
        <dbReference type="EMBL" id="PWG01140.1"/>
    </source>
</evidence>
<dbReference type="OrthoDB" id="9773932at2"/>
<dbReference type="InterPro" id="IPR050644">
    <property type="entry name" value="PG_Glycine_Bridge_Synth"/>
</dbReference>
<organism evidence="2 3">
    <name type="scientific">Allosphingosinicella humi</name>
    <dbReference type="NCBI Taxonomy" id="2068657"/>
    <lineage>
        <taxon>Bacteria</taxon>
        <taxon>Pseudomonadati</taxon>
        <taxon>Pseudomonadota</taxon>
        <taxon>Alphaproteobacteria</taxon>
        <taxon>Sphingomonadales</taxon>
        <taxon>Sphingomonadaceae</taxon>
        <taxon>Allosphingosinicella</taxon>
    </lineage>
</organism>
<name>A0A2U2IYH0_9SPHN</name>
<evidence type="ECO:0000259" key="1">
    <source>
        <dbReference type="Pfam" id="PF13480"/>
    </source>
</evidence>
<dbReference type="NCBIfam" id="TIGR03019">
    <property type="entry name" value="pepcterm_femAB"/>
    <property type="match status" value="1"/>
</dbReference>
<dbReference type="PANTHER" id="PTHR36174">
    <property type="entry name" value="LIPID II:GLYCINE GLYCYLTRANSFERASE"/>
    <property type="match status" value="1"/>
</dbReference>
<protein>
    <submittedName>
        <fullName evidence="2">FemAB family PEP-CTERM system-associated protein</fullName>
    </submittedName>
</protein>
<dbReference type="InterPro" id="IPR038740">
    <property type="entry name" value="BioF2-like_GNAT_dom"/>
</dbReference>
<dbReference type="InterPro" id="IPR017469">
    <property type="entry name" value="PEP-CTERM_FemAB-rel"/>
</dbReference>
<dbReference type="InterPro" id="IPR016181">
    <property type="entry name" value="Acyl_CoA_acyltransferase"/>
</dbReference>
<gene>
    <name evidence="2" type="ORF">DF286_13405</name>
</gene>
<sequence length="353" mass="38675">MNAFAPVAGVAVRIADREDAGERERIETFIAAHPDAQPFHSPRWSLAVERGCGQRGHYLLAEDSSGNLVGLLPLTEVRSRLFGAVLVSTGFGVGGGILAHHEVAAASLADAAWSLSQRLGCPTVELRGGSIPPGWRRCEGAYAGFVRALPDEDGGILPSIPRKQRAEIRRALGFGLDVSIGRGTRHHYRVYSESVRNLGTPVFPRALFEAMLEAFGDDADILTISKDGRPLSSVLSFYFQGTVYPYWGGGTAEARTWRANELIYYELMRHAVRRGCTRFDFGRSKLGTGAFAFKKNWGFEPQPLVYAERAADGVPPREINPLSPKYRMQVAAWKRLPLWLANRLGPSIARGLG</sequence>
<dbReference type="Proteomes" id="UP000245916">
    <property type="component" value="Unassembled WGS sequence"/>
</dbReference>
<proteinExistence type="predicted"/>
<dbReference type="Pfam" id="PF13480">
    <property type="entry name" value="Acetyltransf_6"/>
    <property type="match status" value="1"/>
</dbReference>
<feature type="domain" description="BioF2-like acetyltransferase" evidence="1">
    <location>
        <begin position="184"/>
        <end position="295"/>
    </location>
</feature>
<dbReference type="EMBL" id="QFFF01000002">
    <property type="protein sequence ID" value="PWG01140.1"/>
    <property type="molecule type" value="Genomic_DNA"/>
</dbReference>
<dbReference type="PANTHER" id="PTHR36174:SF1">
    <property type="entry name" value="LIPID II:GLYCINE GLYCYLTRANSFERASE"/>
    <property type="match status" value="1"/>
</dbReference>
<keyword evidence="3" id="KW-1185">Reference proteome</keyword>
<evidence type="ECO:0000313" key="3">
    <source>
        <dbReference type="Proteomes" id="UP000245916"/>
    </source>
</evidence>
<dbReference type="Gene3D" id="3.40.630.30">
    <property type="match status" value="1"/>
</dbReference>
<dbReference type="AlphaFoldDB" id="A0A2U2IYH0"/>
<accession>A0A2U2IYH0</accession>
<dbReference type="RefSeq" id="WP_109272202.1">
    <property type="nucleotide sequence ID" value="NZ_QFFF01000002.1"/>
</dbReference>
<dbReference type="SUPFAM" id="SSF55729">
    <property type="entry name" value="Acyl-CoA N-acyltransferases (Nat)"/>
    <property type="match status" value="1"/>
</dbReference>
<reference evidence="2 3" key="1">
    <citation type="submission" date="2018-05" db="EMBL/GenBank/DDBJ databases">
        <title>Genome of Sphingosinicella humi QZX222.</title>
        <authorList>
            <person name="Qiao Z."/>
            <person name="Wang G."/>
        </authorList>
    </citation>
    <scope>NUCLEOTIDE SEQUENCE [LARGE SCALE GENOMIC DNA]</scope>
    <source>
        <strain evidence="2 3">QZX222</strain>
    </source>
</reference>